<name>A0ABW6WH19_9ACTN</name>
<dbReference type="InterPro" id="IPR000835">
    <property type="entry name" value="HTH_MarR-typ"/>
</dbReference>
<dbReference type="EMBL" id="JBIAZU010000003">
    <property type="protein sequence ID" value="MFF5291850.1"/>
    <property type="molecule type" value="Genomic_DNA"/>
</dbReference>
<accession>A0ABW6WH19</accession>
<sequence>MIADPRDNLGGHPPAETDELLRQVAVLCRASNHLRRYLEHRVLREARLTWAGYDVLQLVTGRRSIESRTIAEITGLARATVNLTLKDLNTRLLIRRLPRADDHRYWLLQPTAAGLHLARTLRTDLAEALTELLERPTDPPLRDTVAALHRISRP</sequence>
<organism evidence="2 3">
    <name type="scientific">Paractinoplanes globisporus</name>
    <dbReference type="NCBI Taxonomy" id="113565"/>
    <lineage>
        <taxon>Bacteria</taxon>
        <taxon>Bacillati</taxon>
        <taxon>Actinomycetota</taxon>
        <taxon>Actinomycetes</taxon>
        <taxon>Micromonosporales</taxon>
        <taxon>Micromonosporaceae</taxon>
        <taxon>Paractinoplanes</taxon>
    </lineage>
</organism>
<proteinExistence type="predicted"/>
<reference evidence="2 3" key="1">
    <citation type="submission" date="2024-10" db="EMBL/GenBank/DDBJ databases">
        <title>The Natural Products Discovery Center: Release of the First 8490 Sequenced Strains for Exploring Actinobacteria Biosynthetic Diversity.</title>
        <authorList>
            <person name="Kalkreuter E."/>
            <person name="Kautsar S.A."/>
            <person name="Yang D."/>
            <person name="Bader C.D."/>
            <person name="Teijaro C.N."/>
            <person name="Fluegel L."/>
            <person name="Davis C.M."/>
            <person name="Simpson J.R."/>
            <person name="Lauterbach L."/>
            <person name="Steele A.D."/>
            <person name="Gui C."/>
            <person name="Meng S."/>
            <person name="Li G."/>
            <person name="Viehrig K."/>
            <person name="Ye F."/>
            <person name="Su P."/>
            <person name="Kiefer A.F."/>
            <person name="Nichols A."/>
            <person name="Cepeda A.J."/>
            <person name="Yan W."/>
            <person name="Fan B."/>
            <person name="Jiang Y."/>
            <person name="Adhikari A."/>
            <person name="Zheng C.-J."/>
            <person name="Schuster L."/>
            <person name="Cowan T.M."/>
            <person name="Smanski M.J."/>
            <person name="Chevrette M.G."/>
            <person name="De Carvalho L.P.S."/>
            <person name="Shen B."/>
        </authorList>
    </citation>
    <scope>NUCLEOTIDE SEQUENCE [LARGE SCALE GENOMIC DNA]</scope>
    <source>
        <strain evidence="2 3">NPDC000087</strain>
    </source>
</reference>
<dbReference type="SMART" id="SM00347">
    <property type="entry name" value="HTH_MARR"/>
    <property type="match status" value="1"/>
</dbReference>
<dbReference type="SUPFAM" id="SSF46785">
    <property type="entry name" value="Winged helix' DNA-binding domain"/>
    <property type="match status" value="1"/>
</dbReference>
<dbReference type="RefSeq" id="WP_020511716.1">
    <property type="nucleotide sequence ID" value="NZ_JBIAZU010000003.1"/>
</dbReference>
<evidence type="ECO:0000313" key="3">
    <source>
        <dbReference type="Proteomes" id="UP001602245"/>
    </source>
</evidence>
<comment type="caution">
    <text evidence="2">The sequence shown here is derived from an EMBL/GenBank/DDBJ whole genome shotgun (WGS) entry which is preliminary data.</text>
</comment>
<evidence type="ECO:0000313" key="2">
    <source>
        <dbReference type="EMBL" id="MFF5291850.1"/>
    </source>
</evidence>
<dbReference type="Gene3D" id="1.10.10.10">
    <property type="entry name" value="Winged helix-like DNA-binding domain superfamily/Winged helix DNA-binding domain"/>
    <property type="match status" value="1"/>
</dbReference>
<keyword evidence="3" id="KW-1185">Reference proteome</keyword>
<gene>
    <name evidence="2" type="ORF">ACFY35_20610</name>
</gene>
<protein>
    <submittedName>
        <fullName evidence="2">MarR family winged helix-turn-helix transcriptional regulator</fullName>
    </submittedName>
</protein>
<feature type="domain" description="HTH marR-type" evidence="1">
    <location>
        <begin position="17"/>
        <end position="153"/>
    </location>
</feature>
<dbReference type="InterPro" id="IPR036388">
    <property type="entry name" value="WH-like_DNA-bd_sf"/>
</dbReference>
<evidence type="ECO:0000259" key="1">
    <source>
        <dbReference type="PROSITE" id="PS50995"/>
    </source>
</evidence>
<dbReference type="Proteomes" id="UP001602245">
    <property type="component" value="Unassembled WGS sequence"/>
</dbReference>
<dbReference type="InterPro" id="IPR036390">
    <property type="entry name" value="WH_DNA-bd_sf"/>
</dbReference>
<dbReference type="PROSITE" id="PS50995">
    <property type="entry name" value="HTH_MARR_2"/>
    <property type="match status" value="1"/>
</dbReference>